<name>A0A9X3S9I3_9ACTN</name>
<dbReference type="PROSITE" id="PS00041">
    <property type="entry name" value="HTH_ARAC_FAMILY_1"/>
    <property type="match status" value="1"/>
</dbReference>
<organism evidence="5 6">
    <name type="scientific">Solirubrobacter ginsenosidimutans</name>
    <dbReference type="NCBI Taxonomy" id="490573"/>
    <lineage>
        <taxon>Bacteria</taxon>
        <taxon>Bacillati</taxon>
        <taxon>Actinomycetota</taxon>
        <taxon>Thermoleophilia</taxon>
        <taxon>Solirubrobacterales</taxon>
        <taxon>Solirubrobacteraceae</taxon>
        <taxon>Solirubrobacter</taxon>
    </lineage>
</organism>
<dbReference type="InterPro" id="IPR020449">
    <property type="entry name" value="Tscrpt_reg_AraC-type_HTH"/>
</dbReference>
<dbReference type="RefSeq" id="WP_270044299.1">
    <property type="nucleotide sequence ID" value="NZ_JAPDOD010000041.1"/>
</dbReference>
<dbReference type="PANTHER" id="PTHR46796">
    <property type="entry name" value="HTH-TYPE TRANSCRIPTIONAL ACTIVATOR RHAS-RELATED"/>
    <property type="match status" value="1"/>
</dbReference>
<dbReference type="SUPFAM" id="SSF46689">
    <property type="entry name" value="Homeodomain-like"/>
    <property type="match status" value="2"/>
</dbReference>
<dbReference type="Pfam" id="PF12833">
    <property type="entry name" value="HTH_18"/>
    <property type="match status" value="1"/>
</dbReference>
<feature type="domain" description="HTH araC/xylS-type" evidence="4">
    <location>
        <begin position="5"/>
        <end position="103"/>
    </location>
</feature>
<evidence type="ECO:0000256" key="1">
    <source>
        <dbReference type="ARBA" id="ARBA00023015"/>
    </source>
</evidence>
<evidence type="ECO:0000313" key="6">
    <source>
        <dbReference type="Proteomes" id="UP001149140"/>
    </source>
</evidence>
<dbReference type="InterPro" id="IPR018062">
    <property type="entry name" value="HTH_AraC-typ_CS"/>
</dbReference>
<gene>
    <name evidence="5" type="ORF">OM076_32540</name>
</gene>
<dbReference type="GO" id="GO:0003700">
    <property type="term" value="F:DNA-binding transcription factor activity"/>
    <property type="evidence" value="ECO:0007669"/>
    <property type="project" value="InterPro"/>
</dbReference>
<dbReference type="AlphaFoldDB" id="A0A9X3S9I3"/>
<dbReference type="SMART" id="SM00342">
    <property type="entry name" value="HTH_ARAC"/>
    <property type="match status" value="1"/>
</dbReference>
<dbReference type="Proteomes" id="UP001149140">
    <property type="component" value="Unassembled WGS sequence"/>
</dbReference>
<evidence type="ECO:0000256" key="2">
    <source>
        <dbReference type="ARBA" id="ARBA00023125"/>
    </source>
</evidence>
<dbReference type="GO" id="GO:0043565">
    <property type="term" value="F:sequence-specific DNA binding"/>
    <property type="evidence" value="ECO:0007669"/>
    <property type="project" value="InterPro"/>
</dbReference>
<evidence type="ECO:0000259" key="4">
    <source>
        <dbReference type="PROSITE" id="PS01124"/>
    </source>
</evidence>
<comment type="caution">
    <text evidence="5">The sequence shown here is derived from an EMBL/GenBank/DDBJ whole genome shotgun (WGS) entry which is preliminary data.</text>
</comment>
<dbReference type="InterPro" id="IPR018060">
    <property type="entry name" value="HTH_AraC"/>
</dbReference>
<keyword evidence="6" id="KW-1185">Reference proteome</keyword>
<accession>A0A9X3S9I3</accession>
<protein>
    <submittedName>
        <fullName evidence="5">AraC family transcriptional regulator</fullName>
    </submittedName>
</protein>
<proteinExistence type="predicted"/>
<keyword evidence="1" id="KW-0805">Transcription regulation</keyword>
<dbReference type="PROSITE" id="PS01124">
    <property type="entry name" value="HTH_ARAC_FAMILY_2"/>
    <property type="match status" value="1"/>
</dbReference>
<keyword evidence="2" id="KW-0238">DNA-binding</keyword>
<evidence type="ECO:0000256" key="3">
    <source>
        <dbReference type="ARBA" id="ARBA00023163"/>
    </source>
</evidence>
<dbReference type="PANTHER" id="PTHR46796:SF6">
    <property type="entry name" value="ARAC SUBFAMILY"/>
    <property type="match status" value="1"/>
</dbReference>
<dbReference type="InterPro" id="IPR009057">
    <property type="entry name" value="Homeodomain-like_sf"/>
</dbReference>
<dbReference type="Gene3D" id="1.10.10.60">
    <property type="entry name" value="Homeodomain-like"/>
    <property type="match status" value="2"/>
</dbReference>
<reference evidence="5" key="1">
    <citation type="submission" date="2022-10" db="EMBL/GenBank/DDBJ databases">
        <title>The WGS of Solirubrobacter ginsenosidimutans DSM 21036.</title>
        <authorList>
            <person name="Jiang Z."/>
        </authorList>
    </citation>
    <scope>NUCLEOTIDE SEQUENCE</scope>
    <source>
        <strain evidence="5">DSM 21036</strain>
    </source>
</reference>
<keyword evidence="3" id="KW-0804">Transcription</keyword>
<sequence>MNHLRAAKDEIDRRYAEPLDIATLARAALASEAHFIRQFKREFGETPHRYLQRRRIERAADALRESDTPVTQIALDVGFTSIGWFSTAFGEIMGETPTAYRDRHRGAPPPMIPGCFTLMWTRKSSFPEAE</sequence>
<evidence type="ECO:0000313" key="5">
    <source>
        <dbReference type="EMBL" id="MDA0165043.1"/>
    </source>
</evidence>
<dbReference type="InterPro" id="IPR050204">
    <property type="entry name" value="AraC_XylS_family_regulators"/>
</dbReference>
<dbReference type="EMBL" id="JAPDOD010000041">
    <property type="protein sequence ID" value="MDA0165043.1"/>
    <property type="molecule type" value="Genomic_DNA"/>
</dbReference>
<dbReference type="PRINTS" id="PR00032">
    <property type="entry name" value="HTHARAC"/>
</dbReference>